<dbReference type="Proteomes" id="UP000031036">
    <property type="component" value="Unassembled WGS sequence"/>
</dbReference>
<accession>A0A0B2W4Y8</accession>
<gene>
    <name evidence="1" type="ORF">Tcan_11039</name>
</gene>
<proteinExistence type="predicted"/>
<dbReference type="AlphaFoldDB" id="A0A0B2W4Y8"/>
<name>A0A0B2W4Y8_TOXCA</name>
<evidence type="ECO:0000313" key="1">
    <source>
        <dbReference type="EMBL" id="KHN88320.1"/>
    </source>
</evidence>
<dbReference type="EMBL" id="JPKZ01000254">
    <property type="protein sequence ID" value="KHN88320.1"/>
    <property type="molecule type" value="Genomic_DNA"/>
</dbReference>
<evidence type="ECO:0000313" key="2">
    <source>
        <dbReference type="Proteomes" id="UP000031036"/>
    </source>
</evidence>
<sequence length="52" mass="5887">MVEHVTAVAKVICTVRRRPTDLSKHASSPVLQLVSFQQDIHFWLASYTYGKA</sequence>
<reference evidence="1 2" key="1">
    <citation type="submission" date="2014-11" db="EMBL/GenBank/DDBJ databases">
        <title>Genetic blueprint of the zoonotic pathogen Toxocara canis.</title>
        <authorList>
            <person name="Zhu X.-Q."/>
            <person name="Korhonen P.K."/>
            <person name="Cai H."/>
            <person name="Young N.D."/>
            <person name="Nejsum P."/>
            <person name="von Samson-Himmelstjerna G."/>
            <person name="Boag P.R."/>
            <person name="Tan P."/>
            <person name="Li Q."/>
            <person name="Min J."/>
            <person name="Yang Y."/>
            <person name="Wang X."/>
            <person name="Fang X."/>
            <person name="Hall R.S."/>
            <person name="Hofmann A."/>
            <person name="Sternberg P.W."/>
            <person name="Jex A.R."/>
            <person name="Gasser R.B."/>
        </authorList>
    </citation>
    <scope>NUCLEOTIDE SEQUENCE [LARGE SCALE GENOMIC DNA]</scope>
    <source>
        <strain evidence="1">PN_DK_2014</strain>
    </source>
</reference>
<keyword evidence="2" id="KW-1185">Reference proteome</keyword>
<organism evidence="1 2">
    <name type="scientific">Toxocara canis</name>
    <name type="common">Canine roundworm</name>
    <dbReference type="NCBI Taxonomy" id="6265"/>
    <lineage>
        <taxon>Eukaryota</taxon>
        <taxon>Metazoa</taxon>
        <taxon>Ecdysozoa</taxon>
        <taxon>Nematoda</taxon>
        <taxon>Chromadorea</taxon>
        <taxon>Rhabditida</taxon>
        <taxon>Spirurina</taxon>
        <taxon>Ascaridomorpha</taxon>
        <taxon>Ascaridoidea</taxon>
        <taxon>Toxocaridae</taxon>
        <taxon>Toxocara</taxon>
    </lineage>
</organism>
<comment type="caution">
    <text evidence="1">The sequence shown here is derived from an EMBL/GenBank/DDBJ whole genome shotgun (WGS) entry which is preliminary data.</text>
</comment>
<protein>
    <submittedName>
        <fullName evidence="1">Uncharacterized protein</fullName>
    </submittedName>
</protein>